<evidence type="ECO:0000259" key="1">
    <source>
        <dbReference type="Pfam" id="PF00571"/>
    </source>
</evidence>
<evidence type="ECO:0000313" key="2">
    <source>
        <dbReference type="EMBL" id="TVU73707.1"/>
    </source>
</evidence>
<dbReference type="SUPFAM" id="SSF54631">
    <property type="entry name" value="CBS-domain pair"/>
    <property type="match status" value="1"/>
</dbReference>
<dbReference type="InterPro" id="IPR000644">
    <property type="entry name" value="CBS_dom"/>
</dbReference>
<gene>
    <name evidence="2" type="ORF">FQP86_01130</name>
</gene>
<name>A0A558HX62_9GAMM</name>
<dbReference type="EMBL" id="VNFH01000001">
    <property type="protein sequence ID" value="TVU73707.1"/>
    <property type="molecule type" value="Genomic_DNA"/>
</dbReference>
<dbReference type="RefSeq" id="WP_024950505.1">
    <property type="nucleotide sequence ID" value="NZ_CAWOWR010000001.1"/>
</dbReference>
<dbReference type="Proteomes" id="UP000319941">
    <property type="component" value="Unassembled WGS sequence"/>
</dbReference>
<dbReference type="AlphaFoldDB" id="A0A558HX62"/>
<dbReference type="Gene3D" id="3.10.580.10">
    <property type="entry name" value="CBS-domain"/>
    <property type="match status" value="1"/>
</dbReference>
<evidence type="ECO:0000313" key="3">
    <source>
        <dbReference type="Proteomes" id="UP000319941"/>
    </source>
</evidence>
<organism evidence="2 3">
    <name type="scientific">Cobetia crustatorum</name>
    <dbReference type="NCBI Taxonomy" id="553385"/>
    <lineage>
        <taxon>Bacteria</taxon>
        <taxon>Pseudomonadati</taxon>
        <taxon>Pseudomonadota</taxon>
        <taxon>Gammaproteobacteria</taxon>
        <taxon>Oceanospirillales</taxon>
        <taxon>Halomonadaceae</taxon>
        <taxon>Cobetia</taxon>
    </lineage>
</organism>
<reference evidence="2 3" key="1">
    <citation type="submission" date="2019-07" db="EMBL/GenBank/DDBJ databases">
        <title>Diversity of Bacteria from Kongsfjorden, Arctic.</title>
        <authorList>
            <person name="Yu Y."/>
        </authorList>
    </citation>
    <scope>NUCLEOTIDE SEQUENCE [LARGE SCALE GENOMIC DNA]</scope>
    <source>
        <strain evidence="2 3">SM1923</strain>
    </source>
</reference>
<dbReference type="OrthoDB" id="6181416at2"/>
<proteinExistence type="predicted"/>
<sequence>MNAIAPSAYHTLTVDNLAQVSSARLPLQPLGDITMDSPASELVTDFAVTAGRSIQGSASIGQALATMKQAGVRLLLVHDHDGTFTGVVTSRELQGGRVVMRAMTRFDVQRDEITVDMVQMPRAELHGIPLVDLKRARVGDLVETLRQSGESHLLVTERDEHGQHSIRGLIAASRVGKALSIDLEHPPEARNFSDICRAVLGKYE</sequence>
<dbReference type="InterPro" id="IPR046342">
    <property type="entry name" value="CBS_dom_sf"/>
</dbReference>
<dbReference type="Pfam" id="PF00571">
    <property type="entry name" value="CBS"/>
    <property type="match status" value="1"/>
</dbReference>
<protein>
    <submittedName>
        <fullName evidence="2">CBS domain-containing protein</fullName>
    </submittedName>
</protein>
<feature type="domain" description="CBS" evidence="1">
    <location>
        <begin position="53"/>
        <end position="93"/>
    </location>
</feature>
<accession>A0A558HX62</accession>
<keyword evidence="3" id="KW-1185">Reference proteome</keyword>
<comment type="caution">
    <text evidence="2">The sequence shown here is derived from an EMBL/GenBank/DDBJ whole genome shotgun (WGS) entry which is preliminary data.</text>
</comment>
<dbReference type="STRING" id="553385.GCA_000591415_00058"/>